<reference evidence="3 4" key="1">
    <citation type="submission" date="2020-07" db="EMBL/GenBank/DDBJ databases">
        <title>Gai3-2, isolated from salt lake.</title>
        <authorList>
            <person name="Cui H."/>
            <person name="Shi X."/>
        </authorList>
    </citation>
    <scope>NUCLEOTIDE SEQUENCE [LARGE SCALE GENOMIC DNA]</scope>
    <source>
        <strain evidence="3 4">Gai3-2</strain>
    </source>
</reference>
<feature type="compositionally biased region" description="Basic and acidic residues" evidence="1">
    <location>
        <begin position="246"/>
        <end position="256"/>
    </location>
</feature>
<feature type="transmembrane region" description="Helical" evidence="2">
    <location>
        <begin position="83"/>
        <end position="103"/>
    </location>
</feature>
<protein>
    <submittedName>
        <fullName evidence="3">DUF502 domain-containing protein</fullName>
    </submittedName>
</protein>
<keyword evidence="4" id="KW-1185">Reference proteome</keyword>
<keyword evidence="2" id="KW-0812">Transmembrane</keyword>
<evidence type="ECO:0000313" key="4">
    <source>
        <dbReference type="Proteomes" id="UP000509750"/>
    </source>
</evidence>
<dbReference type="PANTHER" id="PTHR31876:SF26">
    <property type="entry name" value="PROTEIN LIKE COV 2"/>
    <property type="match status" value="1"/>
</dbReference>
<feature type="compositionally biased region" description="Basic and acidic residues" evidence="1">
    <location>
        <begin position="424"/>
        <end position="437"/>
    </location>
</feature>
<feature type="compositionally biased region" description="Acidic residues" evidence="1">
    <location>
        <begin position="453"/>
        <end position="462"/>
    </location>
</feature>
<feature type="transmembrane region" description="Helical" evidence="2">
    <location>
        <begin position="21"/>
        <end position="47"/>
    </location>
</feature>
<feature type="compositionally biased region" description="Basic and acidic residues" evidence="1">
    <location>
        <begin position="335"/>
        <end position="347"/>
    </location>
</feature>
<feature type="compositionally biased region" description="Basic and acidic residues" evidence="1">
    <location>
        <begin position="354"/>
        <end position="416"/>
    </location>
</feature>
<evidence type="ECO:0000313" key="3">
    <source>
        <dbReference type="EMBL" id="QLG26650.1"/>
    </source>
</evidence>
<dbReference type="AlphaFoldDB" id="A0A7D5GE53"/>
<dbReference type="InterPro" id="IPR007462">
    <property type="entry name" value="COV1-like"/>
</dbReference>
<dbReference type="OrthoDB" id="51558at2157"/>
<feature type="region of interest" description="Disordered" evidence="1">
    <location>
        <begin position="229"/>
        <end position="462"/>
    </location>
</feature>
<feature type="compositionally biased region" description="Basic and acidic residues" evidence="1">
    <location>
        <begin position="265"/>
        <end position="305"/>
    </location>
</feature>
<dbReference type="KEGG" id="halg:HUG10_03435"/>
<keyword evidence="2" id="KW-0472">Membrane</keyword>
<evidence type="ECO:0000256" key="2">
    <source>
        <dbReference type="SAM" id="Phobius"/>
    </source>
</evidence>
<gene>
    <name evidence="3" type="ORF">HUG10_03435</name>
</gene>
<dbReference type="Proteomes" id="UP000509750">
    <property type="component" value="Chromosome"/>
</dbReference>
<dbReference type="PANTHER" id="PTHR31876">
    <property type="entry name" value="COV-LIKE PROTEIN 1"/>
    <property type="match status" value="1"/>
</dbReference>
<keyword evidence="2" id="KW-1133">Transmembrane helix</keyword>
<feature type="compositionally biased region" description="Basic and acidic residues" evidence="1">
    <location>
        <begin position="315"/>
        <end position="328"/>
    </location>
</feature>
<name>A0A7D5GE53_9EURY</name>
<sequence>MERDWSAREVGDSLRATIRGAFITGVAVIVPLLITAIVLAIAAQYVFTYLDLLSDGVLGISRGTELTIPVGNLGGVTVNREDLIELVSPVVLLAVIFVVGLFVNSTRFGSIAIDYFDAAIAAIPGVGSVYESFRQMSDVMLEDDTQNFRDVKLVEFPHEGAYTLGFVTTETPDALREPAGHSRMLTLFLPLAPNPVMGGHLVHMPEEKVMNVDMTVEEGIRAVVTSGVAVSSGSGGSAGLSEEEMRELASVEHADQKLNPGADSPDVRRTEDVEGDRSDEWDRQVTPERSKTPTDIARRTRAQRDDADDADDPEEDRRHDSLYGRDETTVTPAREAGRYDPETDGTDRPPASAADRDEELRETEDRRPEAVADRDEELREEERQRPAELADRDPDLREGTERPPAKATRTDAEREGTATPPAEIADRSDLESTRDCSGESDDDSLGEDGTHESDDDSEDEAR</sequence>
<dbReference type="Pfam" id="PF04367">
    <property type="entry name" value="DUF502"/>
    <property type="match status" value="1"/>
</dbReference>
<organism evidence="3 4">
    <name type="scientific">Halorarum halophilum</name>
    <dbReference type="NCBI Taxonomy" id="2743090"/>
    <lineage>
        <taxon>Archaea</taxon>
        <taxon>Methanobacteriati</taxon>
        <taxon>Methanobacteriota</taxon>
        <taxon>Stenosarchaea group</taxon>
        <taxon>Halobacteria</taxon>
        <taxon>Halobacteriales</taxon>
        <taxon>Haloferacaceae</taxon>
        <taxon>Halorarum</taxon>
    </lineage>
</organism>
<accession>A0A7D5GE53</accession>
<dbReference type="RefSeq" id="WP_179168225.1">
    <property type="nucleotide sequence ID" value="NZ_CP058529.1"/>
</dbReference>
<dbReference type="GeneID" id="56027854"/>
<evidence type="ECO:0000256" key="1">
    <source>
        <dbReference type="SAM" id="MobiDB-lite"/>
    </source>
</evidence>
<proteinExistence type="predicted"/>
<dbReference type="EMBL" id="CP058529">
    <property type="protein sequence ID" value="QLG26650.1"/>
    <property type="molecule type" value="Genomic_DNA"/>
</dbReference>